<sequence>EQNEEQEATTAPATAAAEAALATTPSGKHHEGLYEKEWHVETKIMRRRVSYCRSKERKGN</sequence>
<evidence type="ECO:0000256" key="1">
    <source>
        <dbReference type="SAM" id="MobiDB-lite"/>
    </source>
</evidence>
<protein>
    <submittedName>
        <fullName evidence="2">Uncharacterized protein</fullName>
    </submittedName>
</protein>
<proteinExistence type="predicted"/>
<dbReference type="EMBL" id="JAXCGZ010016628">
    <property type="protein sequence ID" value="KAK7069383.1"/>
    <property type="molecule type" value="Genomic_DNA"/>
</dbReference>
<feature type="region of interest" description="Disordered" evidence="1">
    <location>
        <begin position="1"/>
        <end position="33"/>
    </location>
</feature>
<accession>A0AAN8ZZB4</accession>
<feature type="compositionally biased region" description="Low complexity" evidence="1">
    <location>
        <begin position="8"/>
        <end position="25"/>
    </location>
</feature>
<name>A0AAN8ZZB4_HALRR</name>
<feature type="non-terminal residue" evidence="2">
    <location>
        <position position="60"/>
    </location>
</feature>
<comment type="caution">
    <text evidence="2">The sequence shown here is derived from an EMBL/GenBank/DDBJ whole genome shotgun (WGS) entry which is preliminary data.</text>
</comment>
<dbReference type="AlphaFoldDB" id="A0AAN8ZZB4"/>
<evidence type="ECO:0000313" key="2">
    <source>
        <dbReference type="EMBL" id="KAK7069383.1"/>
    </source>
</evidence>
<keyword evidence="3" id="KW-1185">Reference proteome</keyword>
<organism evidence="2 3">
    <name type="scientific">Halocaridina rubra</name>
    <name type="common">Hawaiian red shrimp</name>
    <dbReference type="NCBI Taxonomy" id="373956"/>
    <lineage>
        <taxon>Eukaryota</taxon>
        <taxon>Metazoa</taxon>
        <taxon>Ecdysozoa</taxon>
        <taxon>Arthropoda</taxon>
        <taxon>Crustacea</taxon>
        <taxon>Multicrustacea</taxon>
        <taxon>Malacostraca</taxon>
        <taxon>Eumalacostraca</taxon>
        <taxon>Eucarida</taxon>
        <taxon>Decapoda</taxon>
        <taxon>Pleocyemata</taxon>
        <taxon>Caridea</taxon>
        <taxon>Atyoidea</taxon>
        <taxon>Atyidae</taxon>
        <taxon>Halocaridina</taxon>
    </lineage>
</organism>
<evidence type="ECO:0000313" key="3">
    <source>
        <dbReference type="Proteomes" id="UP001381693"/>
    </source>
</evidence>
<dbReference type="Proteomes" id="UP001381693">
    <property type="component" value="Unassembled WGS sequence"/>
</dbReference>
<feature type="non-terminal residue" evidence="2">
    <location>
        <position position="1"/>
    </location>
</feature>
<gene>
    <name evidence="2" type="ORF">SK128_022935</name>
</gene>
<reference evidence="2 3" key="1">
    <citation type="submission" date="2023-11" db="EMBL/GenBank/DDBJ databases">
        <title>Halocaridina rubra genome assembly.</title>
        <authorList>
            <person name="Smith C."/>
        </authorList>
    </citation>
    <scope>NUCLEOTIDE SEQUENCE [LARGE SCALE GENOMIC DNA]</scope>
    <source>
        <strain evidence="2">EP-1</strain>
        <tissue evidence="2">Whole</tissue>
    </source>
</reference>